<sequence>MGIGIGRGLNTTIPESANKLQTLHEFDSQHLRVPFPIFCNIDI</sequence>
<gene>
    <name evidence="1" type="ORF">PCON_10332</name>
</gene>
<dbReference type="AlphaFoldDB" id="U4LGG9"/>
<accession>U4LGG9</accession>
<evidence type="ECO:0000313" key="1">
    <source>
        <dbReference type="EMBL" id="CCX31204.1"/>
    </source>
</evidence>
<reference evidence="1 2" key="1">
    <citation type="journal article" date="2013" name="PLoS Genet.">
        <title>The genome and development-dependent transcriptomes of Pyronema confluens: a window into fungal evolution.</title>
        <authorList>
            <person name="Traeger S."/>
            <person name="Altegoer F."/>
            <person name="Freitag M."/>
            <person name="Gabaldon T."/>
            <person name="Kempken F."/>
            <person name="Kumar A."/>
            <person name="Marcet-Houben M."/>
            <person name="Poggeler S."/>
            <person name="Stajich J.E."/>
            <person name="Nowrousian M."/>
        </authorList>
    </citation>
    <scope>NUCLEOTIDE SEQUENCE [LARGE SCALE GENOMIC DNA]</scope>
    <source>
        <strain evidence="2">CBS 100304</strain>
        <tissue evidence="1">Vegetative mycelium</tissue>
    </source>
</reference>
<dbReference type="EMBL" id="HF935557">
    <property type="protein sequence ID" value="CCX31204.1"/>
    <property type="molecule type" value="Genomic_DNA"/>
</dbReference>
<evidence type="ECO:0000313" key="2">
    <source>
        <dbReference type="Proteomes" id="UP000018144"/>
    </source>
</evidence>
<proteinExistence type="predicted"/>
<protein>
    <submittedName>
        <fullName evidence="1">Uncharacterized protein</fullName>
    </submittedName>
</protein>
<name>U4LGG9_PYROM</name>
<dbReference type="Proteomes" id="UP000018144">
    <property type="component" value="Unassembled WGS sequence"/>
</dbReference>
<keyword evidence="2" id="KW-1185">Reference proteome</keyword>
<organism evidence="1 2">
    <name type="scientific">Pyronema omphalodes (strain CBS 100304)</name>
    <name type="common">Pyronema confluens</name>
    <dbReference type="NCBI Taxonomy" id="1076935"/>
    <lineage>
        <taxon>Eukaryota</taxon>
        <taxon>Fungi</taxon>
        <taxon>Dikarya</taxon>
        <taxon>Ascomycota</taxon>
        <taxon>Pezizomycotina</taxon>
        <taxon>Pezizomycetes</taxon>
        <taxon>Pezizales</taxon>
        <taxon>Pyronemataceae</taxon>
        <taxon>Pyronema</taxon>
    </lineage>
</organism>